<proteinExistence type="predicted"/>
<dbReference type="InterPro" id="IPR029063">
    <property type="entry name" value="SAM-dependent_MTases_sf"/>
</dbReference>
<name>D0N9E6_PHYIT</name>
<protein>
    <recommendedName>
        <fullName evidence="2">DOT1 domain-containing protein</fullName>
    </recommendedName>
</protein>
<dbReference type="VEuPathDB" id="FungiDB:PITG_08077"/>
<feature type="region of interest" description="Disordered" evidence="1">
    <location>
        <begin position="58"/>
        <end position="85"/>
    </location>
</feature>
<dbReference type="Gene3D" id="3.40.50.150">
    <property type="entry name" value="Vaccinia Virus protein VP39"/>
    <property type="match status" value="1"/>
</dbReference>
<accession>D0N9E6</accession>
<dbReference type="InParanoid" id="D0N9E6"/>
<evidence type="ECO:0000259" key="2">
    <source>
        <dbReference type="Pfam" id="PF08123"/>
    </source>
</evidence>
<keyword evidence="4" id="KW-1185">Reference proteome</keyword>
<organism evidence="3 4">
    <name type="scientific">Phytophthora infestans (strain T30-4)</name>
    <name type="common">Potato late blight agent</name>
    <dbReference type="NCBI Taxonomy" id="403677"/>
    <lineage>
        <taxon>Eukaryota</taxon>
        <taxon>Sar</taxon>
        <taxon>Stramenopiles</taxon>
        <taxon>Oomycota</taxon>
        <taxon>Peronosporomycetes</taxon>
        <taxon>Peronosporales</taxon>
        <taxon>Peronosporaceae</taxon>
        <taxon>Phytophthora</taxon>
    </lineage>
</organism>
<evidence type="ECO:0000313" key="4">
    <source>
        <dbReference type="Proteomes" id="UP000006643"/>
    </source>
</evidence>
<dbReference type="HOGENOM" id="CLU_1285510_0_0_1"/>
<sequence>MFSPWHAIKAFSPWHAIKASSRSAEVTTTTTTPRFAASRKPSMPTFCYSVKLSTSRRRSPHASAAGGSQVADDVDQGNQDCRGEDSVPAGGYIARDCGGCRQPQVTQAKSASSAGAGGYGDNLNPAEAAEAEDIIFGSISAHDVRQPVRRTYDNAGEVLPSGVTLRLATVGALGEAIGFLDVGAGVGNVLAQVALTTKVRTCIGIELRRDLISLG</sequence>
<dbReference type="RefSeq" id="XP_002904256.1">
    <property type="nucleotide sequence ID" value="XM_002904210.1"/>
</dbReference>
<evidence type="ECO:0000256" key="1">
    <source>
        <dbReference type="SAM" id="MobiDB-lite"/>
    </source>
</evidence>
<dbReference type="OrthoDB" id="129465at2759"/>
<reference evidence="4" key="1">
    <citation type="journal article" date="2009" name="Nature">
        <title>Genome sequence and analysis of the Irish potato famine pathogen Phytophthora infestans.</title>
        <authorList>
            <consortium name="The Broad Institute Genome Sequencing Platform"/>
            <person name="Haas B.J."/>
            <person name="Kamoun S."/>
            <person name="Zody M.C."/>
            <person name="Jiang R.H."/>
            <person name="Handsaker R.E."/>
            <person name="Cano L.M."/>
            <person name="Grabherr M."/>
            <person name="Kodira C.D."/>
            <person name="Raffaele S."/>
            <person name="Torto-Alalibo T."/>
            <person name="Bozkurt T.O."/>
            <person name="Ah-Fong A.M."/>
            <person name="Alvarado L."/>
            <person name="Anderson V.L."/>
            <person name="Armstrong M.R."/>
            <person name="Avrova A."/>
            <person name="Baxter L."/>
            <person name="Beynon J."/>
            <person name="Boevink P.C."/>
            <person name="Bollmann S.R."/>
            <person name="Bos J.I."/>
            <person name="Bulone V."/>
            <person name="Cai G."/>
            <person name="Cakir C."/>
            <person name="Carrington J.C."/>
            <person name="Chawner M."/>
            <person name="Conti L."/>
            <person name="Costanzo S."/>
            <person name="Ewan R."/>
            <person name="Fahlgren N."/>
            <person name="Fischbach M.A."/>
            <person name="Fugelstad J."/>
            <person name="Gilroy E.M."/>
            <person name="Gnerre S."/>
            <person name="Green P.J."/>
            <person name="Grenville-Briggs L.J."/>
            <person name="Griffith J."/>
            <person name="Grunwald N.J."/>
            <person name="Horn K."/>
            <person name="Horner N.R."/>
            <person name="Hu C.H."/>
            <person name="Huitema E."/>
            <person name="Jeong D.H."/>
            <person name="Jones A.M."/>
            <person name="Jones J.D."/>
            <person name="Jones R.W."/>
            <person name="Karlsson E.K."/>
            <person name="Kunjeti S.G."/>
            <person name="Lamour K."/>
            <person name="Liu Z."/>
            <person name="Ma L."/>
            <person name="Maclean D."/>
            <person name="Chibucos M.C."/>
            <person name="McDonald H."/>
            <person name="McWalters J."/>
            <person name="Meijer H.J."/>
            <person name="Morgan W."/>
            <person name="Morris P.F."/>
            <person name="Munro C.A."/>
            <person name="O'Neill K."/>
            <person name="Ospina-Giraldo M."/>
            <person name="Pinzon A."/>
            <person name="Pritchard L."/>
            <person name="Ramsahoye B."/>
            <person name="Ren Q."/>
            <person name="Restrepo S."/>
            <person name="Roy S."/>
            <person name="Sadanandom A."/>
            <person name="Savidor A."/>
            <person name="Schornack S."/>
            <person name="Schwartz D.C."/>
            <person name="Schumann U.D."/>
            <person name="Schwessinger B."/>
            <person name="Seyer L."/>
            <person name="Sharpe T."/>
            <person name="Silvar C."/>
            <person name="Song J."/>
            <person name="Studholme D.J."/>
            <person name="Sykes S."/>
            <person name="Thines M."/>
            <person name="van de Vondervoort P.J."/>
            <person name="Phuntumart V."/>
            <person name="Wawra S."/>
            <person name="Weide R."/>
            <person name="Win J."/>
            <person name="Young C."/>
            <person name="Zhou S."/>
            <person name="Fry W."/>
            <person name="Meyers B.C."/>
            <person name="van West P."/>
            <person name="Ristaino J."/>
            <person name="Govers F."/>
            <person name="Birch P.R."/>
            <person name="Whisson S.C."/>
            <person name="Judelson H.S."/>
            <person name="Nusbaum C."/>
        </authorList>
    </citation>
    <scope>NUCLEOTIDE SEQUENCE [LARGE SCALE GENOMIC DNA]</scope>
    <source>
        <strain evidence="4">T30-4</strain>
    </source>
</reference>
<dbReference type="GeneID" id="9472765"/>
<dbReference type="EMBL" id="DS028129">
    <property type="protein sequence ID" value="EEY54434.1"/>
    <property type="molecule type" value="Genomic_DNA"/>
</dbReference>
<dbReference type="InterPro" id="IPR025789">
    <property type="entry name" value="DOT1_dom"/>
</dbReference>
<dbReference type="SUPFAM" id="SSF53335">
    <property type="entry name" value="S-adenosyl-L-methionine-dependent methyltransferases"/>
    <property type="match status" value="1"/>
</dbReference>
<dbReference type="KEGG" id="pif:PITG_08077"/>
<feature type="domain" description="DOT1" evidence="2">
    <location>
        <begin position="156"/>
        <end position="209"/>
    </location>
</feature>
<dbReference type="AlphaFoldDB" id="D0N9E6"/>
<evidence type="ECO:0000313" key="3">
    <source>
        <dbReference type="EMBL" id="EEY54434.1"/>
    </source>
</evidence>
<dbReference type="Pfam" id="PF08123">
    <property type="entry name" value="DOT1"/>
    <property type="match status" value="1"/>
</dbReference>
<gene>
    <name evidence="3" type="ORF">PITG_08077</name>
</gene>
<feature type="region of interest" description="Disordered" evidence="1">
    <location>
        <begin position="20"/>
        <end position="40"/>
    </location>
</feature>
<dbReference type="Proteomes" id="UP000006643">
    <property type="component" value="Unassembled WGS sequence"/>
</dbReference>
<dbReference type="GO" id="GO:0031151">
    <property type="term" value="F:histone H3K79 methyltransferase activity"/>
    <property type="evidence" value="ECO:0007669"/>
    <property type="project" value="InterPro"/>
</dbReference>